<feature type="compositionally biased region" description="Basic residues" evidence="1">
    <location>
        <begin position="557"/>
        <end position="566"/>
    </location>
</feature>
<feature type="compositionally biased region" description="Basic residues" evidence="1">
    <location>
        <begin position="577"/>
        <end position="589"/>
    </location>
</feature>
<feature type="compositionally biased region" description="Polar residues" evidence="1">
    <location>
        <begin position="127"/>
        <end position="139"/>
    </location>
</feature>
<gene>
    <name evidence="2" type="ORF">EJ03DRAFT_348857</name>
</gene>
<feature type="compositionally biased region" description="Polar residues" evidence="1">
    <location>
        <begin position="637"/>
        <end position="646"/>
    </location>
</feature>
<feature type="compositionally biased region" description="Low complexity" evidence="1">
    <location>
        <begin position="698"/>
        <end position="715"/>
    </location>
</feature>
<proteinExistence type="predicted"/>
<feature type="compositionally biased region" description="Low complexity" evidence="1">
    <location>
        <begin position="36"/>
        <end position="49"/>
    </location>
</feature>
<evidence type="ECO:0000256" key="1">
    <source>
        <dbReference type="SAM" id="MobiDB-lite"/>
    </source>
</evidence>
<feature type="compositionally biased region" description="Low complexity" evidence="1">
    <location>
        <begin position="175"/>
        <end position="197"/>
    </location>
</feature>
<feature type="region of interest" description="Disordered" evidence="1">
    <location>
        <begin position="63"/>
        <end position="139"/>
    </location>
</feature>
<feature type="region of interest" description="Disordered" evidence="1">
    <location>
        <begin position="468"/>
        <end position="502"/>
    </location>
</feature>
<dbReference type="AlphaFoldDB" id="A0A6G1LGP3"/>
<feature type="compositionally biased region" description="Polar residues" evidence="1">
    <location>
        <begin position="612"/>
        <end position="625"/>
    </location>
</feature>
<organism evidence="2 3">
    <name type="scientific">Teratosphaeria nubilosa</name>
    <dbReference type="NCBI Taxonomy" id="161662"/>
    <lineage>
        <taxon>Eukaryota</taxon>
        <taxon>Fungi</taxon>
        <taxon>Dikarya</taxon>
        <taxon>Ascomycota</taxon>
        <taxon>Pezizomycotina</taxon>
        <taxon>Dothideomycetes</taxon>
        <taxon>Dothideomycetidae</taxon>
        <taxon>Mycosphaerellales</taxon>
        <taxon>Teratosphaeriaceae</taxon>
        <taxon>Teratosphaeria</taxon>
    </lineage>
</organism>
<sequence>MYVESKPLSTYGATPGWAMPRQPSPQPPGTLRRPPVLKSGSVSSLASSASLLSGMEQSIPSFKSFVSRTPTPESHKPHKPLPPTPLTPRRASSNGRTDSQAPSSLAPRRTSSIYSRAFSERTRELSEAQSIRSWQTNDLGDQSNLLLRPIAYSASTSQLVEAKKQPALLEPRTYAPLITTPSPTASTSSTPSLSGSEPESDVESDRLVEVQTRPSILLPAPAALAHIPKKHLRTVSLEKAKEIMQAPGKEHLLPEELRAQTLGRARSQEPPSRSAGHHWLASFEGIRGEKPSETFELQTLKDSQGRERLIISPRNSQALVEPMEYPFPGTETTSPKRRSSSNPFLFDKGRAKLRASQMHGRQRSNGKSLPMLTIDTGEDSRGRTKVRGQRNSKESNVTNPSEPSQDSFIPEEGDPDFATEYCELLNDADRNQSPSAAPPHRDSSTEVMAKMKMIPQPLFHSKPAATGTIRQESPGVSPSHGRSDAGNNTFGHSKHGTSDSRGTLLLRLSLTLRPGFKRNSTSGDIPISPPPDKIPPSGFPRAISVEAAKVDANPKRKDTKSRRRSSDKKSLGFSMSRKSKKENRSKGKSKGGPWQETAPRPLMATNIMAEKLQSSAVSGNLSPLRSNPRVPKPPGSDASSIHSTASRRPLHQRMLKGAAKYADKLTRPSESPARGRKSSNDIGPGRAPSNTTTTQTRPLASPTSPHLLPSPASSSRKTVISLGWSDTAKQSFDAAQSPPHSPLRKRAPQTFEHIVTPARPLNESVAHLSEDSLTRRPSILSGLMESWNDRKAERRRKDLRNIIKVVTPAHLEAQEDEVAETTTRPSLFAAVSWRSGG</sequence>
<feature type="compositionally biased region" description="Pro residues" evidence="1">
    <location>
        <begin position="527"/>
        <end position="538"/>
    </location>
</feature>
<feature type="compositionally biased region" description="Polar residues" evidence="1">
    <location>
        <begin position="688"/>
        <end position="697"/>
    </location>
</feature>
<dbReference type="OrthoDB" id="3919589at2759"/>
<evidence type="ECO:0000313" key="3">
    <source>
        <dbReference type="Proteomes" id="UP000799436"/>
    </source>
</evidence>
<keyword evidence="3" id="KW-1185">Reference proteome</keyword>
<protein>
    <submittedName>
        <fullName evidence="2">Uncharacterized protein</fullName>
    </submittedName>
</protein>
<dbReference type="Proteomes" id="UP000799436">
    <property type="component" value="Unassembled WGS sequence"/>
</dbReference>
<feature type="compositionally biased region" description="Polar residues" evidence="1">
    <location>
        <begin position="91"/>
        <end position="114"/>
    </location>
</feature>
<feature type="region of interest" description="Disordered" evidence="1">
    <location>
        <begin position="315"/>
        <end position="415"/>
    </location>
</feature>
<reference evidence="2" key="1">
    <citation type="journal article" date="2020" name="Stud. Mycol.">
        <title>101 Dothideomycetes genomes: a test case for predicting lifestyles and emergence of pathogens.</title>
        <authorList>
            <person name="Haridas S."/>
            <person name="Albert R."/>
            <person name="Binder M."/>
            <person name="Bloem J."/>
            <person name="Labutti K."/>
            <person name="Salamov A."/>
            <person name="Andreopoulos B."/>
            <person name="Baker S."/>
            <person name="Barry K."/>
            <person name="Bills G."/>
            <person name="Bluhm B."/>
            <person name="Cannon C."/>
            <person name="Castanera R."/>
            <person name="Culley D."/>
            <person name="Daum C."/>
            <person name="Ezra D."/>
            <person name="Gonzalez J."/>
            <person name="Henrissat B."/>
            <person name="Kuo A."/>
            <person name="Liang C."/>
            <person name="Lipzen A."/>
            <person name="Lutzoni F."/>
            <person name="Magnuson J."/>
            <person name="Mondo S."/>
            <person name="Nolan M."/>
            <person name="Ohm R."/>
            <person name="Pangilinan J."/>
            <person name="Park H.-J."/>
            <person name="Ramirez L."/>
            <person name="Alfaro M."/>
            <person name="Sun H."/>
            <person name="Tritt A."/>
            <person name="Yoshinaga Y."/>
            <person name="Zwiers L.-H."/>
            <person name="Turgeon B."/>
            <person name="Goodwin S."/>
            <person name="Spatafora J."/>
            <person name="Crous P."/>
            <person name="Grigoriev I."/>
        </authorList>
    </citation>
    <scope>NUCLEOTIDE SEQUENCE</scope>
    <source>
        <strain evidence="2">CBS 116005</strain>
    </source>
</reference>
<accession>A0A6G1LGP3</accession>
<feature type="region of interest" description="Disordered" evidence="1">
    <location>
        <begin position="1"/>
        <end position="49"/>
    </location>
</feature>
<evidence type="ECO:0000313" key="2">
    <source>
        <dbReference type="EMBL" id="KAF2772045.1"/>
    </source>
</evidence>
<feature type="compositionally biased region" description="Polar residues" evidence="1">
    <location>
        <begin position="394"/>
        <end position="407"/>
    </location>
</feature>
<feature type="region of interest" description="Disordered" evidence="1">
    <location>
        <begin position="515"/>
        <end position="715"/>
    </location>
</feature>
<feature type="region of interest" description="Disordered" evidence="1">
    <location>
        <begin position="166"/>
        <end position="206"/>
    </location>
</feature>
<dbReference type="EMBL" id="ML995816">
    <property type="protein sequence ID" value="KAF2772045.1"/>
    <property type="molecule type" value="Genomic_DNA"/>
</dbReference>
<feature type="compositionally biased region" description="Polar residues" evidence="1">
    <location>
        <begin position="63"/>
        <end position="72"/>
    </location>
</feature>
<name>A0A6G1LGP3_9PEZI</name>